<dbReference type="Pfam" id="PF00185">
    <property type="entry name" value="OTCace"/>
    <property type="match status" value="1"/>
</dbReference>
<dbReference type="Pfam" id="PF02729">
    <property type="entry name" value="OTCace_N"/>
    <property type="match status" value="1"/>
</dbReference>
<dbReference type="PRINTS" id="PR00102">
    <property type="entry name" value="OTCASE"/>
</dbReference>
<evidence type="ECO:0000313" key="15">
    <source>
        <dbReference type="Proteomes" id="UP000886520"/>
    </source>
</evidence>
<evidence type="ECO:0000256" key="3">
    <source>
        <dbReference type="ARBA" id="ARBA00013007"/>
    </source>
</evidence>
<feature type="domain" description="Aspartate/ornithine carbamoyltransferase carbamoyl-P binding" evidence="13">
    <location>
        <begin position="64"/>
        <end position="204"/>
    </location>
</feature>
<dbReference type="InterPro" id="IPR002292">
    <property type="entry name" value="Orn/put_carbamltrans"/>
</dbReference>
<sequence>MLRLSSLYGVGSTKEDVCGLFGKPSSFTTNLHAEQACTLKTKARIFCQAGVSSQSGNVKNSILHFLHIDDYDKKTIMHILERAIEVKSLLKSGDRSFQPFKGKSMAMIFTKPSMRTRVSFETGFYLLGGHAIYLGPDDIQMGKREETRDISRVLSGYNDLIMGRVFAHQDILDLARFSSVPVINGLTDYNHPCQIMADALTIIEHGGKLEGVKVVYVGDGNNIVHSWLRLAAVVPIHFVCACPQGFEPDQSTVEAAKKAGVSTIEIVHDPKEAVVGANFVYSDVWASMGQKDEAELRMQKFQGFQVDEDLMALAGPQAYFMHCLPAERGVEVTDGVVEAPHSIVFPQAENRLNLKHLQPAENTLKHPGLRTLVCKRERVYSSEGLALAREACLNEEHAKNMFPGEGR</sequence>
<evidence type="ECO:0000256" key="9">
    <source>
        <dbReference type="ARBA" id="ARBA00022946"/>
    </source>
</evidence>
<dbReference type="PRINTS" id="PR00100">
    <property type="entry name" value="AOTCASE"/>
</dbReference>
<dbReference type="InterPro" id="IPR006132">
    <property type="entry name" value="Asp/Orn_carbamoyltranf_P-bd"/>
</dbReference>
<dbReference type="GO" id="GO:0016597">
    <property type="term" value="F:amino acid binding"/>
    <property type="evidence" value="ECO:0007669"/>
    <property type="project" value="InterPro"/>
</dbReference>
<name>A0A9D4V008_ADICA</name>
<comment type="caution">
    <text evidence="14">The sequence shown here is derived from an EMBL/GenBank/DDBJ whole genome shotgun (WGS) entry which is preliminary data.</text>
</comment>
<dbReference type="GO" id="GO:0019240">
    <property type="term" value="P:citrulline biosynthetic process"/>
    <property type="evidence" value="ECO:0007669"/>
    <property type="project" value="TreeGrafter"/>
</dbReference>
<dbReference type="FunFam" id="3.40.50.1370:FF:000015">
    <property type="entry name" value="ornithine carbamoyltransferase, chloroplastic"/>
    <property type="match status" value="1"/>
</dbReference>
<dbReference type="InterPro" id="IPR036901">
    <property type="entry name" value="Asp/Orn_carbamoylTrfase_sf"/>
</dbReference>
<dbReference type="PANTHER" id="PTHR45753:SF3">
    <property type="entry name" value="ORNITHINE TRANSCARBAMYLASE, MITOCHONDRIAL"/>
    <property type="match status" value="1"/>
</dbReference>
<dbReference type="EMBL" id="JABFUD020000008">
    <property type="protein sequence ID" value="KAI5076467.1"/>
    <property type="molecule type" value="Genomic_DNA"/>
</dbReference>
<reference evidence="14" key="1">
    <citation type="submission" date="2021-01" db="EMBL/GenBank/DDBJ databases">
        <title>Adiantum capillus-veneris genome.</title>
        <authorList>
            <person name="Fang Y."/>
            <person name="Liao Q."/>
        </authorList>
    </citation>
    <scope>NUCLEOTIDE SEQUENCE</scope>
    <source>
        <strain evidence="14">H3</strain>
        <tissue evidence="14">Leaf</tissue>
    </source>
</reference>
<dbReference type="FunFam" id="3.40.50.1370:FF:000008">
    <property type="entry name" value="Ornithine carbamoyltransferase"/>
    <property type="match status" value="1"/>
</dbReference>
<comment type="subcellular location">
    <subcellularLocation>
        <location evidence="1">Plastid</location>
        <location evidence="1">Chloroplast</location>
    </subcellularLocation>
</comment>
<evidence type="ECO:0000256" key="4">
    <source>
        <dbReference type="ARBA" id="ARBA00022528"/>
    </source>
</evidence>
<dbReference type="GO" id="GO:0042450">
    <property type="term" value="P:L-arginine biosynthetic process via ornithine"/>
    <property type="evidence" value="ECO:0007669"/>
    <property type="project" value="TreeGrafter"/>
</dbReference>
<dbReference type="InterPro" id="IPR006131">
    <property type="entry name" value="Asp_carbamoyltransf_Asp/Orn-bd"/>
</dbReference>
<feature type="domain" description="Aspartate/ornithine carbamoyltransferase Asp/Orn-binding" evidence="12">
    <location>
        <begin position="210"/>
        <end position="353"/>
    </location>
</feature>
<evidence type="ECO:0000256" key="5">
    <source>
        <dbReference type="ARBA" id="ARBA00022571"/>
    </source>
</evidence>
<evidence type="ECO:0000256" key="11">
    <source>
        <dbReference type="RuleBase" id="RU003634"/>
    </source>
</evidence>
<evidence type="ECO:0000256" key="1">
    <source>
        <dbReference type="ARBA" id="ARBA00004229"/>
    </source>
</evidence>
<dbReference type="GO" id="GO:0004585">
    <property type="term" value="F:ornithine carbamoyltransferase activity"/>
    <property type="evidence" value="ECO:0007669"/>
    <property type="project" value="UniProtKB-EC"/>
</dbReference>
<evidence type="ECO:0000256" key="8">
    <source>
        <dbReference type="ARBA" id="ARBA00022679"/>
    </source>
</evidence>
<evidence type="ECO:0000256" key="10">
    <source>
        <dbReference type="ARBA" id="ARBA00048772"/>
    </source>
</evidence>
<evidence type="ECO:0000256" key="2">
    <source>
        <dbReference type="ARBA" id="ARBA00007805"/>
    </source>
</evidence>
<dbReference type="Proteomes" id="UP000886520">
    <property type="component" value="Chromosome 8"/>
</dbReference>
<dbReference type="SUPFAM" id="SSF53671">
    <property type="entry name" value="Aspartate/ornithine carbamoyltransferase"/>
    <property type="match status" value="1"/>
</dbReference>
<keyword evidence="5" id="KW-0055">Arginine biosynthesis</keyword>
<organism evidence="14 15">
    <name type="scientific">Adiantum capillus-veneris</name>
    <name type="common">Maidenhair fern</name>
    <dbReference type="NCBI Taxonomy" id="13818"/>
    <lineage>
        <taxon>Eukaryota</taxon>
        <taxon>Viridiplantae</taxon>
        <taxon>Streptophyta</taxon>
        <taxon>Embryophyta</taxon>
        <taxon>Tracheophyta</taxon>
        <taxon>Polypodiopsida</taxon>
        <taxon>Polypodiidae</taxon>
        <taxon>Polypodiales</taxon>
        <taxon>Pteridineae</taxon>
        <taxon>Pteridaceae</taxon>
        <taxon>Vittarioideae</taxon>
        <taxon>Adiantum</taxon>
    </lineage>
</organism>
<comment type="similarity">
    <text evidence="2">Belongs to the aspartate/ornithine carbamoyltransferase superfamily. OTCase family.</text>
</comment>
<dbReference type="OrthoDB" id="10252326at2759"/>
<dbReference type="GO" id="GO:0009507">
    <property type="term" value="C:chloroplast"/>
    <property type="evidence" value="ECO:0007669"/>
    <property type="project" value="UniProtKB-SubCell"/>
</dbReference>
<dbReference type="NCBIfam" id="NF001986">
    <property type="entry name" value="PRK00779.1"/>
    <property type="match status" value="1"/>
</dbReference>
<dbReference type="Gene3D" id="3.40.50.1370">
    <property type="entry name" value="Aspartate/ornithine carbamoyltransferase"/>
    <property type="match status" value="2"/>
</dbReference>
<keyword evidence="9" id="KW-0809">Transit peptide</keyword>
<evidence type="ECO:0000313" key="14">
    <source>
        <dbReference type="EMBL" id="KAI5076467.1"/>
    </source>
</evidence>
<keyword evidence="6" id="KW-0028">Amino-acid biosynthesis</keyword>
<evidence type="ECO:0000256" key="6">
    <source>
        <dbReference type="ARBA" id="ARBA00022605"/>
    </source>
</evidence>
<accession>A0A9D4V008</accession>
<keyword evidence="7" id="KW-0934">Plastid</keyword>
<evidence type="ECO:0000259" key="12">
    <source>
        <dbReference type="Pfam" id="PF00185"/>
    </source>
</evidence>
<dbReference type="NCBIfam" id="TIGR00658">
    <property type="entry name" value="orni_carb_tr"/>
    <property type="match status" value="1"/>
</dbReference>
<gene>
    <name evidence="14" type="ORF">GOP47_0008532</name>
</gene>
<dbReference type="AlphaFoldDB" id="A0A9D4V008"/>
<evidence type="ECO:0000259" key="13">
    <source>
        <dbReference type="Pfam" id="PF02729"/>
    </source>
</evidence>
<evidence type="ECO:0000256" key="7">
    <source>
        <dbReference type="ARBA" id="ARBA00022640"/>
    </source>
</evidence>
<dbReference type="EC" id="2.1.3.3" evidence="3"/>
<keyword evidence="15" id="KW-1185">Reference proteome</keyword>
<keyword evidence="4" id="KW-0150">Chloroplast</keyword>
<protein>
    <recommendedName>
        <fullName evidence="3">ornithine carbamoyltransferase</fullName>
        <ecNumber evidence="3">2.1.3.3</ecNumber>
    </recommendedName>
</protein>
<proteinExistence type="inferred from homology"/>
<keyword evidence="8 11" id="KW-0808">Transferase</keyword>
<dbReference type="PANTHER" id="PTHR45753">
    <property type="entry name" value="ORNITHINE CARBAMOYLTRANSFERASE, MITOCHONDRIAL"/>
    <property type="match status" value="1"/>
</dbReference>
<comment type="catalytic activity">
    <reaction evidence="10">
        <text>carbamoyl phosphate + L-ornithine = L-citrulline + phosphate + H(+)</text>
        <dbReference type="Rhea" id="RHEA:19513"/>
        <dbReference type="ChEBI" id="CHEBI:15378"/>
        <dbReference type="ChEBI" id="CHEBI:43474"/>
        <dbReference type="ChEBI" id="CHEBI:46911"/>
        <dbReference type="ChEBI" id="CHEBI:57743"/>
        <dbReference type="ChEBI" id="CHEBI:58228"/>
        <dbReference type="EC" id="2.1.3.3"/>
    </reaction>
</comment>
<dbReference type="InterPro" id="IPR006130">
    <property type="entry name" value="Asp/Orn_carbamoylTrfase"/>
</dbReference>